<dbReference type="EMBL" id="CP031769">
    <property type="protein sequence ID" value="AXR07000.1"/>
    <property type="molecule type" value="Genomic_DNA"/>
</dbReference>
<dbReference type="RefSeq" id="WP_108567076.1">
    <property type="nucleotide sequence ID" value="NZ_CP031769.1"/>
</dbReference>
<dbReference type="AlphaFoldDB" id="A0A346NN93"/>
<gene>
    <name evidence="1" type="ORF">D0Y50_11955</name>
</gene>
<dbReference type="Pfam" id="PF03567">
    <property type="entry name" value="Sulfotransfer_2"/>
    <property type="match status" value="1"/>
</dbReference>
<dbReference type="SUPFAM" id="SSF52540">
    <property type="entry name" value="P-loop containing nucleoside triphosphate hydrolases"/>
    <property type="match status" value="1"/>
</dbReference>
<keyword evidence="2" id="KW-1185">Reference proteome</keyword>
<accession>A0A346NN93</accession>
<protein>
    <recommendedName>
        <fullName evidence="3">Sulfotransferase family protein</fullName>
    </recommendedName>
</protein>
<sequence length="201" mass="23509">MSSIVEKAKQRIYSLKHRHLDDFVFIHINKTGGSSVEKALNLPFEHKTAREKIAEIGRESWNKKLSFTVVRNPFDKVVSHYHYRIKTNQTQLGDKPIGFTEWVELAYKDKNPAYHDKPKMFMPQTEWINDENGAVVVNEIIYFENLNGDFNNVLQKIGKNTSLPHVKKSNHKNYKQYYDQATIDIVAAHFAPDLEMFNYSF</sequence>
<dbReference type="KEGG" id="salm:D0Y50_11955"/>
<dbReference type="GO" id="GO:0016020">
    <property type="term" value="C:membrane"/>
    <property type="evidence" value="ECO:0007669"/>
    <property type="project" value="InterPro"/>
</dbReference>
<evidence type="ECO:0000313" key="2">
    <source>
        <dbReference type="Proteomes" id="UP000262073"/>
    </source>
</evidence>
<dbReference type="Proteomes" id="UP000262073">
    <property type="component" value="Chromosome"/>
</dbReference>
<dbReference type="OrthoDB" id="288532at2"/>
<organism evidence="1 2">
    <name type="scientific">Salinimonas sediminis</name>
    <dbReference type="NCBI Taxonomy" id="2303538"/>
    <lineage>
        <taxon>Bacteria</taxon>
        <taxon>Pseudomonadati</taxon>
        <taxon>Pseudomonadota</taxon>
        <taxon>Gammaproteobacteria</taxon>
        <taxon>Alteromonadales</taxon>
        <taxon>Alteromonadaceae</taxon>
        <taxon>Alteromonas/Salinimonas group</taxon>
        <taxon>Salinimonas</taxon>
    </lineage>
</organism>
<reference evidence="1 2" key="1">
    <citation type="submission" date="2018-08" db="EMBL/GenBank/DDBJ databases">
        <title>Salinimonas sediminis sp. nov., a piezophilic bacterium isolated from a deep-sea sediment sample from the New Britain Trench.</title>
        <authorList>
            <person name="Cao J."/>
        </authorList>
    </citation>
    <scope>NUCLEOTIDE SEQUENCE [LARGE SCALE GENOMIC DNA]</scope>
    <source>
        <strain evidence="1 2">N102</strain>
    </source>
</reference>
<evidence type="ECO:0008006" key="3">
    <source>
        <dbReference type="Google" id="ProtNLM"/>
    </source>
</evidence>
<name>A0A346NN93_9ALTE</name>
<dbReference type="GO" id="GO:0008146">
    <property type="term" value="F:sulfotransferase activity"/>
    <property type="evidence" value="ECO:0007669"/>
    <property type="project" value="InterPro"/>
</dbReference>
<dbReference type="InterPro" id="IPR005331">
    <property type="entry name" value="Sulfotransferase"/>
</dbReference>
<proteinExistence type="predicted"/>
<evidence type="ECO:0000313" key="1">
    <source>
        <dbReference type="EMBL" id="AXR07000.1"/>
    </source>
</evidence>
<dbReference type="InterPro" id="IPR027417">
    <property type="entry name" value="P-loop_NTPase"/>
</dbReference>
<dbReference type="Gene3D" id="3.40.50.300">
    <property type="entry name" value="P-loop containing nucleotide triphosphate hydrolases"/>
    <property type="match status" value="1"/>
</dbReference>